<keyword evidence="1" id="KW-0472">Membrane</keyword>
<keyword evidence="1" id="KW-1133">Transmembrane helix</keyword>
<dbReference type="RefSeq" id="WP_197003678.1">
    <property type="nucleotide sequence ID" value="NZ_BONS01000016.1"/>
</dbReference>
<feature type="transmembrane region" description="Helical" evidence="1">
    <location>
        <begin position="59"/>
        <end position="81"/>
    </location>
</feature>
<accession>A0A8J7GAD3</accession>
<feature type="transmembrane region" description="Helical" evidence="1">
    <location>
        <begin position="29"/>
        <end position="47"/>
    </location>
</feature>
<name>A0A8J7GAD3_9ACTN</name>
<gene>
    <name evidence="2" type="ORF">IW245_002937</name>
</gene>
<comment type="caution">
    <text evidence="2">The sequence shown here is derived from an EMBL/GenBank/DDBJ whole genome shotgun (WGS) entry which is preliminary data.</text>
</comment>
<evidence type="ECO:0008006" key="4">
    <source>
        <dbReference type="Google" id="ProtNLM"/>
    </source>
</evidence>
<organism evidence="2 3">
    <name type="scientific">Longispora fulva</name>
    <dbReference type="NCBI Taxonomy" id="619741"/>
    <lineage>
        <taxon>Bacteria</taxon>
        <taxon>Bacillati</taxon>
        <taxon>Actinomycetota</taxon>
        <taxon>Actinomycetes</taxon>
        <taxon>Micromonosporales</taxon>
        <taxon>Micromonosporaceae</taxon>
        <taxon>Longispora</taxon>
    </lineage>
</organism>
<sequence length="163" mass="18124">MRIEFTTSRSAGYFRAMLAGGALRSARPYTVAAMILIVLGLLGLAAFEGVGVGGFLDWAAFVVAIGLLCWARWRFLVAVRVPASWRVPRRYVIDGDGLWSGTDQASTRWGWHLVGRVEEVPEAYVFYQDDSAMFDVPREPLSVEQDARLRAFLTDRGLVVRPA</sequence>
<dbReference type="AlphaFoldDB" id="A0A8J7GAD3"/>
<evidence type="ECO:0000256" key="1">
    <source>
        <dbReference type="SAM" id="Phobius"/>
    </source>
</evidence>
<evidence type="ECO:0000313" key="3">
    <source>
        <dbReference type="Proteomes" id="UP000622552"/>
    </source>
</evidence>
<dbReference type="EMBL" id="JADOUF010000001">
    <property type="protein sequence ID" value="MBG6136743.1"/>
    <property type="molecule type" value="Genomic_DNA"/>
</dbReference>
<protein>
    <recommendedName>
        <fullName evidence="4">YcxB-like protein domain-containing protein</fullName>
    </recommendedName>
</protein>
<keyword evidence="1" id="KW-0812">Transmembrane</keyword>
<proteinExistence type="predicted"/>
<evidence type="ECO:0000313" key="2">
    <source>
        <dbReference type="EMBL" id="MBG6136743.1"/>
    </source>
</evidence>
<reference evidence="2" key="1">
    <citation type="submission" date="2020-11" db="EMBL/GenBank/DDBJ databases">
        <title>Sequencing the genomes of 1000 actinobacteria strains.</title>
        <authorList>
            <person name="Klenk H.-P."/>
        </authorList>
    </citation>
    <scope>NUCLEOTIDE SEQUENCE</scope>
    <source>
        <strain evidence="2">DSM 45356</strain>
    </source>
</reference>
<keyword evidence="3" id="KW-1185">Reference proteome</keyword>
<dbReference type="Proteomes" id="UP000622552">
    <property type="component" value="Unassembled WGS sequence"/>
</dbReference>